<dbReference type="GO" id="GO:0016020">
    <property type="term" value="C:membrane"/>
    <property type="evidence" value="ECO:0007669"/>
    <property type="project" value="UniProtKB-SubCell"/>
</dbReference>
<dbReference type="SUPFAM" id="SSF103473">
    <property type="entry name" value="MFS general substrate transporter"/>
    <property type="match status" value="1"/>
</dbReference>
<evidence type="ECO:0000259" key="4">
    <source>
        <dbReference type="PROSITE" id="PS50850"/>
    </source>
</evidence>
<proteinExistence type="predicted"/>
<feature type="transmembrane region" description="Helical" evidence="3">
    <location>
        <begin position="184"/>
        <end position="206"/>
    </location>
</feature>
<keyword evidence="3" id="KW-0812">Transmembrane</keyword>
<protein>
    <submittedName>
        <fullName evidence="5">Monocarboxylate transporter 4</fullName>
    </submittedName>
</protein>
<feature type="transmembrane region" description="Helical" evidence="3">
    <location>
        <begin position="402"/>
        <end position="423"/>
    </location>
</feature>
<evidence type="ECO:0000313" key="6">
    <source>
        <dbReference type="Proteomes" id="UP000192578"/>
    </source>
</evidence>
<feature type="transmembrane region" description="Helical" evidence="3">
    <location>
        <begin position="157"/>
        <end position="177"/>
    </location>
</feature>
<comment type="caution">
    <text evidence="5">The sequence shown here is derived from an EMBL/GenBank/DDBJ whole genome shotgun (WGS) entry which is preliminary data.</text>
</comment>
<reference evidence="6" key="1">
    <citation type="submission" date="2017-01" db="EMBL/GenBank/DDBJ databases">
        <title>Comparative genomics of anhydrobiosis in the tardigrade Hypsibius dujardini.</title>
        <authorList>
            <person name="Yoshida Y."/>
            <person name="Koutsovoulos G."/>
            <person name="Laetsch D."/>
            <person name="Stevens L."/>
            <person name="Kumar S."/>
            <person name="Horikawa D."/>
            <person name="Ishino K."/>
            <person name="Komine S."/>
            <person name="Tomita M."/>
            <person name="Blaxter M."/>
            <person name="Arakawa K."/>
        </authorList>
    </citation>
    <scope>NUCLEOTIDE SEQUENCE [LARGE SCALE GENOMIC DNA]</scope>
    <source>
        <strain evidence="6">Z151</strain>
    </source>
</reference>
<evidence type="ECO:0000313" key="5">
    <source>
        <dbReference type="EMBL" id="OQV26120.1"/>
    </source>
</evidence>
<keyword evidence="3" id="KW-0472">Membrane</keyword>
<feature type="transmembrane region" description="Helical" evidence="3">
    <location>
        <begin position="212"/>
        <end position="233"/>
    </location>
</feature>
<dbReference type="Gene3D" id="1.20.1250.20">
    <property type="entry name" value="MFS general substrate transporter like domains"/>
    <property type="match status" value="1"/>
</dbReference>
<feature type="transmembrane region" description="Helical" evidence="3">
    <location>
        <begin position="126"/>
        <end position="151"/>
    </location>
</feature>
<dbReference type="InterPro" id="IPR050327">
    <property type="entry name" value="Proton-linked_MCT"/>
</dbReference>
<organism evidence="5 6">
    <name type="scientific">Hypsibius exemplaris</name>
    <name type="common">Freshwater tardigrade</name>
    <dbReference type="NCBI Taxonomy" id="2072580"/>
    <lineage>
        <taxon>Eukaryota</taxon>
        <taxon>Metazoa</taxon>
        <taxon>Ecdysozoa</taxon>
        <taxon>Tardigrada</taxon>
        <taxon>Eutardigrada</taxon>
        <taxon>Parachela</taxon>
        <taxon>Hypsibioidea</taxon>
        <taxon>Hypsibiidae</taxon>
        <taxon>Hypsibius</taxon>
    </lineage>
</organism>
<feature type="transmembrane region" description="Helical" evidence="3">
    <location>
        <begin position="368"/>
        <end position="390"/>
    </location>
</feature>
<dbReference type="Pfam" id="PF07690">
    <property type="entry name" value="MFS_1"/>
    <property type="match status" value="1"/>
</dbReference>
<keyword evidence="3" id="KW-1133">Transmembrane helix</keyword>
<feature type="transmembrane region" description="Helical" evidence="3">
    <location>
        <begin position="435"/>
        <end position="457"/>
    </location>
</feature>
<dbReference type="PANTHER" id="PTHR11360:SF284">
    <property type="entry name" value="EG:103B4.3 PROTEIN-RELATED"/>
    <property type="match status" value="1"/>
</dbReference>
<feature type="transmembrane region" description="Helical" evidence="3">
    <location>
        <begin position="279"/>
        <end position="298"/>
    </location>
</feature>
<accession>A0A1W0XF60</accession>
<dbReference type="InterPro" id="IPR011701">
    <property type="entry name" value="MFS"/>
</dbReference>
<feature type="compositionally biased region" description="Basic and acidic residues" evidence="2">
    <location>
        <begin position="8"/>
        <end position="19"/>
    </location>
</feature>
<dbReference type="AlphaFoldDB" id="A0A1W0XF60"/>
<feature type="domain" description="Major facilitator superfamily (MFS) profile" evidence="4">
    <location>
        <begin position="57"/>
        <end position="459"/>
    </location>
</feature>
<dbReference type="CDD" id="cd17352">
    <property type="entry name" value="MFS_MCT_SLC16"/>
    <property type="match status" value="1"/>
</dbReference>
<gene>
    <name evidence="5" type="ORF">BV898_00244</name>
</gene>
<dbReference type="InterPro" id="IPR020846">
    <property type="entry name" value="MFS_dom"/>
</dbReference>
<comment type="subcellular location">
    <subcellularLocation>
        <location evidence="1">Membrane</location>
        <topology evidence="1">Multi-pass membrane protein</topology>
    </subcellularLocation>
</comment>
<feature type="transmembrane region" description="Helical" evidence="3">
    <location>
        <begin position="343"/>
        <end position="362"/>
    </location>
</feature>
<dbReference type="Proteomes" id="UP000192578">
    <property type="component" value="Unassembled WGS sequence"/>
</dbReference>
<keyword evidence="6" id="KW-1185">Reference proteome</keyword>
<feature type="region of interest" description="Disordered" evidence="2">
    <location>
        <begin position="1"/>
        <end position="20"/>
    </location>
</feature>
<feature type="transmembrane region" description="Helical" evidence="3">
    <location>
        <begin position="313"/>
        <end position="331"/>
    </location>
</feature>
<dbReference type="InterPro" id="IPR036259">
    <property type="entry name" value="MFS_trans_sf"/>
</dbReference>
<name>A0A1W0XF60_HYPEX</name>
<feature type="transmembrane region" description="Helical" evidence="3">
    <location>
        <begin position="98"/>
        <end position="119"/>
    </location>
</feature>
<evidence type="ECO:0000256" key="2">
    <source>
        <dbReference type="SAM" id="MobiDB-lite"/>
    </source>
</evidence>
<dbReference type="OrthoDB" id="410267at2759"/>
<dbReference type="PANTHER" id="PTHR11360">
    <property type="entry name" value="MONOCARBOXYLATE TRANSPORTER"/>
    <property type="match status" value="1"/>
</dbReference>
<evidence type="ECO:0000256" key="3">
    <source>
        <dbReference type="SAM" id="Phobius"/>
    </source>
</evidence>
<dbReference type="PROSITE" id="PS50850">
    <property type="entry name" value="MFS"/>
    <property type="match status" value="1"/>
</dbReference>
<dbReference type="EMBL" id="MTYJ01000001">
    <property type="protein sequence ID" value="OQV26120.1"/>
    <property type="molecule type" value="Genomic_DNA"/>
</dbReference>
<evidence type="ECO:0000256" key="1">
    <source>
        <dbReference type="ARBA" id="ARBA00004141"/>
    </source>
</evidence>
<feature type="transmembrane region" description="Helical" evidence="3">
    <location>
        <begin position="55"/>
        <end position="86"/>
    </location>
</feature>
<sequence length="463" mass="50374">MRMPNKKKQPDFGKDRGGNERFVQFQYDDADQGEECDRTDTVVVRNRKADAVDQGYAWVICFAACFLYATTDGICFSMGLLFPVFMEKFGELAGFTSWISSVLLGSMMLSGPFVSYLVTQFGARPVCMLGAILAAAGTTASMMATGVWYLIGSLGFVTGFGFGCMMIPALVSVTVWFDKRRPLAVGIAICGAGTGMFLYSSIVRFLLEHYDFHGCFLILGAIVLHGCVFGLLLRPPPPRPTYNDTSSSANATKSDIEFETQSPQNKFDVAIFRNWKYDAFLLSCFLFSLGFFPVFMFVTSRALKELEWGEDEAAFLLTAISIANICGRLLCAISLGRSFINNIAALAFVMMLGGVTVALSMICNGYHTMMVFCAFYGLSGGFMFVGLPIVMAELILPQHVEIASGFFVFSVGMAALLGIPTAGVLVDKTSGNFTLLFLMAGSTISVGALILLGIFLVNKFSER</sequence>
<dbReference type="GO" id="GO:0008028">
    <property type="term" value="F:monocarboxylic acid transmembrane transporter activity"/>
    <property type="evidence" value="ECO:0007669"/>
    <property type="project" value="TreeGrafter"/>
</dbReference>